<dbReference type="Proteomes" id="UP000607653">
    <property type="component" value="Unassembled WGS sequence"/>
</dbReference>
<proteinExistence type="predicted"/>
<evidence type="ECO:0000313" key="3">
    <source>
        <dbReference type="Proteomes" id="UP000607653"/>
    </source>
</evidence>
<protein>
    <recommendedName>
        <fullName evidence="4">Hepatoma-derived growth factor-related protein 2-like</fullName>
    </recommendedName>
</protein>
<accession>A0A822YV39</accession>
<reference evidence="2 3" key="1">
    <citation type="journal article" date="2020" name="Mol. Biol. Evol.">
        <title>Distinct Expression and Methylation Patterns for Genes with Different Fates following a Single Whole-Genome Duplication in Flowering Plants.</title>
        <authorList>
            <person name="Shi T."/>
            <person name="Rahmani R.S."/>
            <person name="Gugger P.F."/>
            <person name="Wang M."/>
            <person name="Li H."/>
            <person name="Zhang Y."/>
            <person name="Li Z."/>
            <person name="Wang Q."/>
            <person name="Van de Peer Y."/>
            <person name="Marchal K."/>
            <person name="Chen J."/>
        </authorList>
    </citation>
    <scope>NUCLEOTIDE SEQUENCE [LARGE SCALE GENOMIC DNA]</scope>
    <source>
        <tissue evidence="2">Leaf</tissue>
    </source>
</reference>
<dbReference type="AlphaFoldDB" id="A0A822YV39"/>
<keyword evidence="3" id="KW-1185">Reference proteome</keyword>
<feature type="region of interest" description="Disordered" evidence="1">
    <location>
        <begin position="69"/>
        <end position="151"/>
    </location>
</feature>
<evidence type="ECO:0000256" key="1">
    <source>
        <dbReference type="SAM" id="MobiDB-lite"/>
    </source>
</evidence>
<organism evidence="2 3">
    <name type="scientific">Nelumbo nucifera</name>
    <name type="common">Sacred lotus</name>
    <dbReference type="NCBI Taxonomy" id="4432"/>
    <lineage>
        <taxon>Eukaryota</taxon>
        <taxon>Viridiplantae</taxon>
        <taxon>Streptophyta</taxon>
        <taxon>Embryophyta</taxon>
        <taxon>Tracheophyta</taxon>
        <taxon>Spermatophyta</taxon>
        <taxon>Magnoliopsida</taxon>
        <taxon>Proteales</taxon>
        <taxon>Nelumbonaceae</taxon>
        <taxon>Nelumbo</taxon>
    </lineage>
</organism>
<name>A0A822YV39_NELNU</name>
<dbReference type="PANTHER" id="PTHR35692:SF1">
    <property type="entry name" value="F26F24.11"/>
    <property type="match status" value="1"/>
</dbReference>
<dbReference type="EMBL" id="DUZY01000004">
    <property type="protein sequence ID" value="DAD36417.1"/>
    <property type="molecule type" value="Genomic_DNA"/>
</dbReference>
<dbReference type="PANTHER" id="PTHR35692">
    <property type="entry name" value="F26F24.11"/>
    <property type="match status" value="1"/>
</dbReference>
<gene>
    <name evidence="2" type="ORF">HUJ06_007058</name>
</gene>
<sequence>MAYFSSLSDCDESAVEDIISQVKDLCVLEQVAAINCSGISDSILPTNLEARFRKLKSFPGSKPILKSPLLSFNAENKHSPTSSDRYKKKPSSSFEKESDHLPVESSETRTVPHKNEQETSKQAKASPNSPPLNETPISASAESSDKKGLKPKQTCCFWYSPKRVAEKKGKENWVAGIGLDTPDWGKNEEILSDFSTLSLKHQNRRFKKALQEEEEITKEAEKVLKWAKQASARMEVYDIEDVLSDDEMFK</sequence>
<comment type="caution">
    <text evidence="2">The sequence shown here is derived from an EMBL/GenBank/DDBJ whole genome shotgun (WGS) entry which is preliminary data.</text>
</comment>
<feature type="compositionally biased region" description="Polar residues" evidence="1">
    <location>
        <begin position="122"/>
        <end position="142"/>
    </location>
</feature>
<evidence type="ECO:0000313" key="2">
    <source>
        <dbReference type="EMBL" id="DAD36417.1"/>
    </source>
</evidence>
<evidence type="ECO:0008006" key="4">
    <source>
        <dbReference type="Google" id="ProtNLM"/>
    </source>
</evidence>